<keyword evidence="2" id="KW-0732">Signal</keyword>
<gene>
    <name evidence="3" type="ordered locus">Os07g0136775</name>
    <name evidence="3" type="ORF">OSNPB_070136775</name>
</gene>
<keyword evidence="4" id="KW-1185">Reference proteome</keyword>
<evidence type="ECO:0000256" key="2">
    <source>
        <dbReference type="SAM" id="SignalP"/>
    </source>
</evidence>
<dbReference type="InParanoid" id="A0A0P0X273"/>
<dbReference type="Proteomes" id="UP000059680">
    <property type="component" value="Chromosome 7"/>
</dbReference>
<sequence length="87" mass="9438">MLRTSAKAIVLLLLVIIGQSHSSPPPAPDVPAARLAETCATAASGSFPERMQERRGSSRSFWRSESSPMPGRGRRRRLGFRDFAAGN</sequence>
<accession>A0A0P0X273</accession>
<proteinExistence type="predicted"/>
<reference evidence="3 4" key="2">
    <citation type="journal article" date="2013" name="Plant Cell Physiol.">
        <title>Rice Annotation Project Database (RAP-DB): an integrative and interactive database for rice genomics.</title>
        <authorList>
            <person name="Sakai H."/>
            <person name="Lee S.S."/>
            <person name="Tanaka T."/>
            <person name="Numa H."/>
            <person name="Kim J."/>
            <person name="Kawahara Y."/>
            <person name="Wakimoto H."/>
            <person name="Yang C.C."/>
            <person name="Iwamoto M."/>
            <person name="Abe T."/>
            <person name="Yamada Y."/>
            <person name="Muto A."/>
            <person name="Inokuchi H."/>
            <person name="Ikemura T."/>
            <person name="Matsumoto T."/>
            <person name="Sasaki T."/>
            <person name="Itoh T."/>
        </authorList>
    </citation>
    <scope>NUCLEOTIDE SEQUENCE [LARGE SCALE GENOMIC DNA]</scope>
    <source>
        <strain evidence="4">cv. Nipponbare</strain>
    </source>
</reference>
<dbReference type="PaxDb" id="39947-A0A0P0X273"/>
<name>A0A0P0X273_ORYSJ</name>
<feature type="signal peptide" evidence="2">
    <location>
        <begin position="1"/>
        <end position="22"/>
    </location>
</feature>
<evidence type="ECO:0000256" key="1">
    <source>
        <dbReference type="SAM" id="MobiDB-lite"/>
    </source>
</evidence>
<organism evidence="3 4">
    <name type="scientific">Oryza sativa subsp. japonica</name>
    <name type="common">Rice</name>
    <dbReference type="NCBI Taxonomy" id="39947"/>
    <lineage>
        <taxon>Eukaryota</taxon>
        <taxon>Viridiplantae</taxon>
        <taxon>Streptophyta</taxon>
        <taxon>Embryophyta</taxon>
        <taxon>Tracheophyta</taxon>
        <taxon>Spermatophyta</taxon>
        <taxon>Magnoliopsida</taxon>
        <taxon>Liliopsida</taxon>
        <taxon>Poales</taxon>
        <taxon>Poaceae</taxon>
        <taxon>BOP clade</taxon>
        <taxon>Oryzoideae</taxon>
        <taxon>Oryzeae</taxon>
        <taxon>Oryzinae</taxon>
        <taxon>Oryza</taxon>
        <taxon>Oryza sativa</taxon>
    </lineage>
</organism>
<evidence type="ECO:0000313" key="3">
    <source>
        <dbReference type="EMBL" id="BAS99971.1"/>
    </source>
</evidence>
<feature type="compositionally biased region" description="Low complexity" evidence="1">
    <location>
        <begin position="58"/>
        <end position="67"/>
    </location>
</feature>
<protein>
    <submittedName>
        <fullName evidence="3">Os07g0136775 protein</fullName>
    </submittedName>
</protein>
<dbReference type="AlphaFoldDB" id="A0A0P0X273"/>
<evidence type="ECO:0000313" key="4">
    <source>
        <dbReference type="Proteomes" id="UP000059680"/>
    </source>
</evidence>
<feature type="region of interest" description="Disordered" evidence="1">
    <location>
        <begin position="43"/>
        <end position="87"/>
    </location>
</feature>
<dbReference type="EMBL" id="AP014963">
    <property type="protein sequence ID" value="BAS99971.1"/>
    <property type="molecule type" value="Genomic_DNA"/>
</dbReference>
<feature type="chain" id="PRO_5006056940" evidence="2">
    <location>
        <begin position="23"/>
        <end position="87"/>
    </location>
</feature>
<reference evidence="4" key="1">
    <citation type="journal article" date="2005" name="Nature">
        <title>The map-based sequence of the rice genome.</title>
        <authorList>
            <consortium name="International rice genome sequencing project (IRGSP)"/>
            <person name="Matsumoto T."/>
            <person name="Wu J."/>
            <person name="Kanamori H."/>
            <person name="Katayose Y."/>
            <person name="Fujisawa M."/>
            <person name="Namiki N."/>
            <person name="Mizuno H."/>
            <person name="Yamamoto K."/>
            <person name="Antonio B.A."/>
            <person name="Baba T."/>
            <person name="Sakata K."/>
            <person name="Nagamura Y."/>
            <person name="Aoki H."/>
            <person name="Arikawa K."/>
            <person name="Arita K."/>
            <person name="Bito T."/>
            <person name="Chiden Y."/>
            <person name="Fujitsuka N."/>
            <person name="Fukunaka R."/>
            <person name="Hamada M."/>
            <person name="Harada C."/>
            <person name="Hayashi A."/>
            <person name="Hijishita S."/>
            <person name="Honda M."/>
            <person name="Hosokawa S."/>
            <person name="Ichikawa Y."/>
            <person name="Idonuma A."/>
            <person name="Iijima M."/>
            <person name="Ikeda M."/>
            <person name="Ikeno M."/>
            <person name="Ito K."/>
            <person name="Ito S."/>
            <person name="Ito T."/>
            <person name="Ito Y."/>
            <person name="Ito Y."/>
            <person name="Iwabuchi A."/>
            <person name="Kamiya K."/>
            <person name="Karasawa W."/>
            <person name="Kurita K."/>
            <person name="Katagiri S."/>
            <person name="Kikuta A."/>
            <person name="Kobayashi H."/>
            <person name="Kobayashi N."/>
            <person name="Machita K."/>
            <person name="Maehara T."/>
            <person name="Masukawa M."/>
            <person name="Mizubayashi T."/>
            <person name="Mukai Y."/>
            <person name="Nagasaki H."/>
            <person name="Nagata Y."/>
            <person name="Naito S."/>
            <person name="Nakashima M."/>
            <person name="Nakama Y."/>
            <person name="Nakamichi Y."/>
            <person name="Nakamura M."/>
            <person name="Meguro A."/>
            <person name="Negishi M."/>
            <person name="Ohta I."/>
            <person name="Ohta T."/>
            <person name="Okamoto M."/>
            <person name="Ono N."/>
            <person name="Saji S."/>
            <person name="Sakaguchi M."/>
            <person name="Sakai K."/>
            <person name="Shibata M."/>
            <person name="Shimokawa T."/>
            <person name="Song J."/>
            <person name="Takazaki Y."/>
            <person name="Terasawa K."/>
            <person name="Tsugane M."/>
            <person name="Tsuji K."/>
            <person name="Ueda S."/>
            <person name="Waki K."/>
            <person name="Yamagata H."/>
            <person name="Yamamoto M."/>
            <person name="Yamamoto S."/>
            <person name="Yamane H."/>
            <person name="Yoshiki S."/>
            <person name="Yoshihara R."/>
            <person name="Yukawa K."/>
            <person name="Zhong H."/>
            <person name="Yano M."/>
            <person name="Yuan Q."/>
            <person name="Ouyang S."/>
            <person name="Liu J."/>
            <person name="Jones K.M."/>
            <person name="Gansberger K."/>
            <person name="Moffat K."/>
            <person name="Hill J."/>
            <person name="Bera J."/>
            <person name="Fadrosh D."/>
            <person name="Jin S."/>
            <person name="Johri S."/>
            <person name="Kim M."/>
            <person name="Overton L."/>
            <person name="Reardon M."/>
            <person name="Tsitrin T."/>
            <person name="Vuong H."/>
            <person name="Weaver B."/>
            <person name="Ciecko A."/>
            <person name="Tallon L."/>
            <person name="Jackson J."/>
            <person name="Pai G."/>
            <person name="Aken S.V."/>
            <person name="Utterback T."/>
            <person name="Reidmuller S."/>
            <person name="Feldblyum T."/>
            <person name="Hsiao J."/>
            <person name="Zismann V."/>
            <person name="Iobst S."/>
            <person name="de Vazeille A.R."/>
            <person name="Buell C.R."/>
            <person name="Ying K."/>
            <person name="Li Y."/>
            <person name="Lu T."/>
            <person name="Huang Y."/>
            <person name="Zhao Q."/>
            <person name="Feng Q."/>
            <person name="Zhang L."/>
            <person name="Zhu J."/>
            <person name="Weng Q."/>
            <person name="Mu J."/>
            <person name="Lu Y."/>
            <person name="Fan D."/>
            <person name="Liu Y."/>
            <person name="Guan J."/>
            <person name="Zhang Y."/>
            <person name="Yu S."/>
            <person name="Liu X."/>
            <person name="Zhang Y."/>
            <person name="Hong G."/>
            <person name="Han B."/>
            <person name="Choisne N."/>
            <person name="Demange N."/>
            <person name="Orjeda G."/>
            <person name="Samain S."/>
            <person name="Cattolico L."/>
            <person name="Pelletier E."/>
            <person name="Couloux A."/>
            <person name="Segurens B."/>
            <person name="Wincker P."/>
            <person name="D'Hont A."/>
            <person name="Scarpelli C."/>
            <person name="Weissenbach J."/>
            <person name="Salanoubat M."/>
            <person name="Quetier F."/>
            <person name="Yu Y."/>
            <person name="Kim H.R."/>
            <person name="Rambo T."/>
            <person name="Currie J."/>
            <person name="Collura K."/>
            <person name="Luo M."/>
            <person name="Yang T."/>
            <person name="Ammiraju J.S.S."/>
            <person name="Engler F."/>
            <person name="Soderlund C."/>
            <person name="Wing R.A."/>
            <person name="Palmer L.E."/>
            <person name="de la Bastide M."/>
            <person name="Spiegel L."/>
            <person name="Nascimento L."/>
            <person name="Zutavern T."/>
            <person name="O'Shaughnessy A."/>
            <person name="Dike S."/>
            <person name="Dedhia N."/>
            <person name="Preston R."/>
            <person name="Balija V."/>
            <person name="McCombie W.R."/>
            <person name="Chow T."/>
            <person name="Chen H."/>
            <person name="Chung M."/>
            <person name="Chen C."/>
            <person name="Shaw J."/>
            <person name="Wu H."/>
            <person name="Hsiao K."/>
            <person name="Chao Y."/>
            <person name="Chu M."/>
            <person name="Cheng C."/>
            <person name="Hour A."/>
            <person name="Lee P."/>
            <person name="Lin S."/>
            <person name="Lin Y."/>
            <person name="Liou J."/>
            <person name="Liu S."/>
            <person name="Hsing Y."/>
            <person name="Raghuvanshi S."/>
            <person name="Mohanty A."/>
            <person name="Bharti A.K."/>
            <person name="Gaur A."/>
            <person name="Gupta V."/>
            <person name="Kumar D."/>
            <person name="Ravi V."/>
            <person name="Vij S."/>
            <person name="Kapur A."/>
            <person name="Khurana P."/>
            <person name="Khurana P."/>
            <person name="Khurana J.P."/>
            <person name="Tyagi A.K."/>
            <person name="Gaikwad K."/>
            <person name="Singh A."/>
            <person name="Dalal V."/>
            <person name="Srivastava S."/>
            <person name="Dixit A."/>
            <person name="Pal A.K."/>
            <person name="Ghazi I.A."/>
            <person name="Yadav M."/>
            <person name="Pandit A."/>
            <person name="Bhargava A."/>
            <person name="Sureshbabu K."/>
            <person name="Batra K."/>
            <person name="Sharma T.R."/>
            <person name="Mohapatra T."/>
            <person name="Singh N.K."/>
            <person name="Messing J."/>
            <person name="Nelson A.B."/>
            <person name="Fuks G."/>
            <person name="Kavchok S."/>
            <person name="Keizer G."/>
            <person name="Linton E."/>
            <person name="Llaca V."/>
            <person name="Song R."/>
            <person name="Tanyolac B."/>
            <person name="Young S."/>
            <person name="Ho-Il K."/>
            <person name="Hahn J.H."/>
            <person name="Sangsakoo G."/>
            <person name="Vanavichit A."/>
            <person name="de Mattos Luiz.A.T."/>
            <person name="Zimmer P.D."/>
            <person name="Malone G."/>
            <person name="Dellagostin O."/>
            <person name="de Oliveira A.C."/>
            <person name="Bevan M."/>
            <person name="Bancroft I."/>
            <person name="Minx P."/>
            <person name="Cordum H."/>
            <person name="Wilson R."/>
            <person name="Cheng Z."/>
            <person name="Jin W."/>
            <person name="Jiang J."/>
            <person name="Leong S.A."/>
            <person name="Iwama H."/>
            <person name="Gojobori T."/>
            <person name="Itoh T."/>
            <person name="Niimura Y."/>
            <person name="Fujii Y."/>
            <person name="Habara T."/>
            <person name="Sakai H."/>
            <person name="Sato Y."/>
            <person name="Wilson G."/>
            <person name="Kumar K."/>
            <person name="McCouch S."/>
            <person name="Juretic N."/>
            <person name="Hoen D."/>
            <person name="Wright S."/>
            <person name="Bruskiewich R."/>
            <person name="Bureau T."/>
            <person name="Miyao A."/>
            <person name="Hirochika H."/>
            <person name="Nishikawa T."/>
            <person name="Kadowaki K."/>
            <person name="Sugiura M."/>
            <person name="Burr B."/>
            <person name="Sasaki T."/>
        </authorList>
    </citation>
    <scope>NUCLEOTIDE SEQUENCE [LARGE SCALE GENOMIC DNA]</scope>
    <source>
        <strain evidence="4">cv. Nipponbare</strain>
    </source>
</reference>
<reference evidence="3 4" key="3">
    <citation type="journal article" date="2013" name="Rice">
        <title>Improvement of the Oryza sativa Nipponbare reference genome using next generation sequence and optical map data.</title>
        <authorList>
            <person name="Kawahara Y."/>
            <person name="de la Bastide M."/>
            <person name="Hamilton J.P."/>
            <person name="Kanamori H."/>
            <person name="McCombie W.R."/>
            <person name="Ouyang S."/>
            <person name="Schwartz D.C."/>
            <person name="Tanaka T."/>
            <person name="Wu J."/>
            <person name="Zhou S."/>
            <person name="Childs K.L."/>
            <person name="Davidson R.M."/>
            <person name="Lin H."/>
            <person name="Quesada-Ocampo L."/>
            <person name="Vaillancourt B."/>
            <person name="Sakai H."/>
            <person name="Lee S.S."/>
            <person name="Kim J."/>
            <person name="Numa H."/>
            <person name="Itoh T."/>
            <person name="Buell C.R."/>
            <person name="Matsumoto T."/>
        </authorList>
    </citation>
    <scope>NUCLEOTIDE SEQUENCE [LARGE SCALE GENOMIC DNA]</scope>
    <source>
        <strain evidence="4">cv. Nipponbare</strain>
    </source>
</reference>